<dbReference type="AlphaFoldDB" id="A0A6G0U0L3"/>
<gene>
    <name evidence="2" type="ORF">AGLY_002515</name>
</gene>
<protein>
    <submittedName>
        <fullName evidence="2">Uncharacterized protein</fullName>
    </submittedName>
</protein>
<sequence>MNNQYCWDEYPITAVNINIALIFLRLIMINNILKEEFQRTLMKWTDLYNIKVLYFIVLYTLKHDMQGRHDIYSRILSIRFLVLWLAAEIRISSEPISNAMFLKLPIIVFTCPKFSSISVSRASFMRIIKLRIGTFKTLGKGIYLFRGISNHGLIENLWKCSLLIKTVKNNNFSIIVSVVSFNLSYSPSTFFLYNFLILIFKREDLPRLFKTYAIQNWVMTHRLKITKDNKNINSTLSFNKVNSVKSLNA</sequence>
<accession>A0A6G0U0L3</accession>
<dbReference type="EMBL" id="VYZN01000009">
    <property type="protein sequence ID" value="KAE9542604.1"/>
    <property type="molecule type" value="Genomic_DNA"/>
</dbReference>
<keyword evidence="1" id="KW-0812">Transmembrane</keyword>
<evidence type="ECO:0000256" key="1">
    <source>
        <dbReference type="SAM" id="Phobius"/>
    </source>
</evidence>
<organism evidence="2 3">
    <name type="scientific">Aphis glycines</name>
    <name type="common">Soybean aphid</name>
    <dbReference type="NCBI Taxonomy" id="307491"/>
    <lineage>
        <taxon>Eukaryota</taxon>
        <taxon>Metazoa</taxon>
        <taxon>Ecdysozoa</taxon>
        <taxon>Arthropoda</taxon>
        <taxon>Hexapoda</taxon>
        <taxon>Insecta</taxon>
        <taxon>Pterygota</taxon>
        <taxon>Neoptera</taxon>
        <taxon>Paraneoptera</taxon>
        <taxon>Hemiptera</taxon>
        <taxon>Sternorrhyncha</taxon>
        <taxon>Aphidomorpha</taxon>
        <taxon>Aphidoidea</taxon>
        <taxon>Aphididae</taxon>
        <taxon>Aphidini</taxon>
        <taxon>Aphis</taxon>
        <taxon>Aphis</taxon>
    </lineage>
</organism>
<proteinExistence type="predicted"/>
<keyword evidence="3" id="KW-1185">Reference proteome</keyword>
<keyword evidence="1" id="KW-1133">Transmembrane helix</keyword>
<evidence type="ECO:0000313" key="3">
    <source>
        <dbReference type="Proteomes" id="UP000475862"/>
    </source>
</evidence>
<comment type="caution">
    <text evidence="2">The sequence shown here is derived from an EMBL/GenBank/DDBJ whole genome shotgun (WGS) entry which is preliminary data.</text>
</comment>
<keyword evidence="1" id="KW-0472">Membrane</keyword>
<feature type="transmembrane region" description="Helical" evidence="1">
    <location>
        <begin position="12"/>
        <end position="33"/>
    </location>
</feature>
<evidence type="ECO:0000313" key="2">
    <source>
        <dbReference type="EMBL" id="KAE9542604.1"/>
    </source>
</evidence>
<dbReference type="Proteomes" id="UP000475862">
    <property type="component" value="Unassembled WGS sequence"/>
</dbReference>
<feature type="transmembrane region" description="Helical" evidence="1">
    <location>
        <begin position="172"/>
        <end position="200"/>
    </location>
</feature>
<name>A0A6G0U0L3_APHGL</name>
<reference evidence="2 3" key="1">
    <citation type="submission" date="2019-08" db="EMBL/GenBank/DDBJ databases">
        <title>The genome of the soybean aphid Biotype 1, its phylome, world population structure and adaptation to the North American continent.</title>
        <authorList>
            <person name="Giordano R."/>
            <person name="Donthu R.K."/>
            <person name="Hernandez A.G."/>
            <person name="Wright C.L."/>
            <person name="Zimin A.V."/>
        </authorList>
    </citation>
    <scope>NUCLEOTIDE SEQUENCE [LARGE SCALE GENOMIC DNA]</scope>
    <source>
        <tissue evidence="2">Whole aphids</tissue>
    </source>
</reference>